<keyword evidence="2" id="KW-0963">Cytoplasm</keyword>
<dbReference type="InterPro" id="IPR011029">
    <property type="entry name" value="DEATH-like_dom_sf"/>
</dbReference>
<proteinExistence type="predicted"/>
<evidence type="ECO:0000256" key="4">
    <source>
        <dbReference type="SAM" id="MobiDB-lite"/>
    </source>
</evidence>
<evidence type="ECO:0000313" key="7">
    <source>
        <dbReference type="Proteomes" id="UP000694888"/>
    </source>
</evidence>
<dbReference type="SUPFAM" id="SSF52200">
    <property type="entry name" value="Toll/Interleukin receptor TIR domain"/>
    <property type="match status" value="1"/>
</dbReference>
<feature type="compositionally biased region" description="Polar residues" evidence="4">
    <location>
        <begin position="362"/>
        <end position="384"/>
    </location>
</feature>
<evidence type="ECO:0000256" key="3">
    <source>
        <dbReference type="ARBA" id="ARBA00023198"/>
    </source>
</evidence>
<feature type="region of interest" description="Disordered" evidence="4">
    <location>
        <begin position="333"/>
        <end position="460"/>
    </location>
</feature>
<dbReference type="InterPro" id="IPR017281">
    <property type="entry name" value="Myelin_different_resp_MyD88"/>
</dbReference>
<dbReference type="SUPFAM" id="SSF47986">
    <property type="entry name" value="DEATH domain"/>
    <property type="match status" value="1"/>
</dbReference>
<evidence type="ECO:0000259" key="6">
    <source>
        <dbReference type="PROSITE" id="PS50104"/>
    </source>
</evidence>
<name>A0ABM0JIK1_APLCA</name>
<keyword evidence="7" id="KW-1185">Reference proteome</keyword>
<evidence type="ECO:0000256" key="2">
    <source>
        <dbReference type="ARBA" id="ARBA00022490"/>
    </source>
</evidence>
<dbReference type="InterPro" id="IPR035897">
    <property type="entry name" value="Toll_tir_struct_dom_sf"/>
</dbReference>
<dbReference type="PANTHER" id="PTHR15079">
    <property type="entry name" value="MYD88"/>
    <property type="match status" value="1"/>
</dbReference>
<evidence type="ECO:0000313" key="8">
    <source>
        <dbReference type="RefSeq" id="XP_005094456.1"/>
    </source>
</evidence>
<dbReference type="Proteomes" id="UP000694888">
    <property type="component" value="Unplaced"/>
</dbReference>
<dbReference type="SMART" id="SM00255">
    <property type="entry name" value="TIR"/>
    <property type="match status" value="1"/>
</dbReference>
<dbReference type="Pfam" id="PF00531">
    <property type="entry name" value="Death"/>
    <property type="match status" value="1"/>
</dbReference>
<dbReference type="Gene3D" id="1.10.533.10">
    <property type="entry name" value="Death Domain, Fas"/>
    <property type="match status" value="1"/>
</dbReference>
<organism evidence="7 8">
    <name type="scientific">Aplysia californica</name>
    <name type="common">California sea hare</name>
    <dbReference type="NCBI Taxonomy" id="6500"/>
    <lineage>
        <taxon>Eukaryota</taxon>
        <taxon>Metazoa</taxon>
        <taxon>Spiralia</taxon>
        <taxon>Lophotrochozoa</taxon>
        <taxon>Mollusca</taxon>
        <taxon>Gastropoda</taxon>
        <taxon>Heterobranchia</taxon>
        <taxon>Euthyneura</taxon>
        <taxon>Tectipleura</taxon>
        <taxon>Aplysiida</taxon>
        <taxon>Aplysioidea</taxon>
        <taxon>Aplysiidae</taxon>
        <taxon>Aplysia</taxon>
    </lineage>
</organism>
<protein>
    <submittedName>
        <fullName evidence="8">Myeloid differentiation primary response protein MyD88</fullName>
    </submittedName>
</protein>
<dbReference type="PROSITE" id="PS50104">
    <property type="entry name" value="TIR"/>
    <property type="match status" value="1"/>
</dbReference>
<comment type="subcellular location">
    <subcellularLocation>
        <location evidence="1">Cytoplasm</location>
    </subcellularLocation>
</comment>
<feature type="domain" description="TIR" evidence="6">
    <location>
        <begin position="168"/>
        <end position="305"/>
    </location>
</feature>
<dbReference type="PROSITE" id="PS50017">
    <property type="entry name" value="DEATH_DOMAIN"/>
    <property type="match status" value="1"/>
</dbReference>
<feature type="compositionally biased region" description="Low complexity" evidence="4">
    <location>
        <begin position="397"/>
        <end position="409"/>
    </location>
</feature>
<feature type="compositionally biased region" description="Low complexity" evidence="4">
    <location>
        <begin position="433"/>
        <end position="443"/>
    </location>
</feature>
<gene>
    <name evidence="8" type="primary">LOC101855709</name>
</gene>
<dbReference type="InterPro" id="IPR000488">
    <property type="entry name" value="Death_dom"/>
</dbReference>
<dbReference type="InterPro" id="IPR000157">
    <property type="entry name" value="TIR_dom"/>
</dbReference>
<dbReference type="Gene3D" id="3.40.50.10140">
    <property type="entry name" value="Toll/interleukin-1 receptor homology (TIR) domain"/>
    <property type="match status" value="1"/>
</dbReference>
<dbReference type="GeneID" id="101855709"/>
<dbReference type="Pfam" id="PF13676">
    <property type="entry name" value="TIR_2"/>
    <property type="match status" value="1"/>
</dbReference>
<keyword evidence="3" id="KW-0395">Inflammatory response</keyword>
<sequence>MASGIEMSNWRNYVSELYHEVPLHCLKVSTLRRLSLYLDEPINVMDMDADCMRDFTGLADLIGFDGLEVKRFENLEHGSRGKSVIQEWMERTTEPRPTVGKLVEFLVRMEREDALTELHGKIENDAKKFLENRERLRPVQVGEVSQGPGEFEQPKAITADDVWFGQKICYDAFVCYNPARDGSRDMMFVNELIQRFESPPFNFRLFVPHRNDLAGLNTHSINARIISERCRHMIVVLSENFLQSKACDFQTSFAHALNPGAREKRIVPVKLEEVEIPNIMKIMALCDFTKQDLRDWSWVRLAQSIRIPLEMSDFEIHGSNSMSLESSLLPTTPLFPPASSRPLPALTGFGEDGHPNPPPESGYSSLGVSSQLLDNNPAQNQCPSGQPKHYTAPVYRSSGPSAASSLESLTGSRTRTAPALSATSVLAGRNGMSSSNPNLPAASAKREEKRGSNIASRAYKAVTQKFSGKKKGKEEDMETGF</sequence>
<evidence type="ECO:0000259" key="5">
    <source>
        <dbReference type="PROSITE" id="PS50017"/>
    </source>
</evidence>
<evidence type="ECO:0000256" key="1">
    <source>
        <dbReference type="ARBA" id="ARBA00004496"/>
    </source>
</evidence>
<feature type="domain" description="Death" evidence="5">
    <location>
        <begin position="54"/>
        <end position="122"/>
    </location>
</feature>
<dbReference type="PANTHER" id="PTHR15079:SF3">
    <property type="entry name" value="MYELOID DIFFERENTIATION PRIMARY RESPONSE PROTEIN MYD88"/>
    <property type="match status" value="1"/>
</dbReference>
<accession>A0ABM0JIK1</accession>
<reference evidence="8" key="1">
    <citation type="submission" date="2025-08" db="UniProtKB">
        <authorList>
            <consortium name="RefSeq"/>
        </authorList>
    </citation>
    <scope>IDENTIFICATION</scope>
</reference>
<dbReference type="RefSeq" id="XP_005094456.1">
    <property type="nucleotide sequence ID" value="XM_005094399.3"/>
</dbReference>